<dbReference type="InterPro" id="IPR032710">
    <property type="entry name" value="NTF2-like_dom_sf"/>
</dbReference>
<feature type="compositionally biased region" description="Polar residues" evidence="1">
    <location>
        <begin position="302"/>
        <end position="311"/>
    </location>
</feature>
<feature type="region of interest" description="Disordered" evidence="1">
    <location>
        <begin position="172"/>
        <end position="274"/>
    </location>
</feature>
<dbReference type="SUPFAM" id="SSF54427">
    <property type="entry name" value="NTF2-like"/>
    <property type="match status" value="1"/>
</dbReference>
<protein>
    <submittedName>
        <fullName evidence="2">7476_t:CDS:1</fullName>
    </submittedName>
</protein>
<dbReference type="Gene3D" id="3.10.450.50">
    <property type="match status" value="1"/>
</dbReference>
<reference evidence="2" key="1">
    <citation type="submission" date="2021-06" db="EMBL/GenBank/DDBJ databases">
        <authorList>
            <person name="Kallberg Y."/>
            <person name="Tangrot J."/>
            <person name="Rosling A."/>
        </authorList>
    </citation>
    <scope>NUCLEOTIDE SEQUENCE</scope>
    <source>
        <strain evidence="2">IA702</strain>
    </source>
</reference>
<dbReference type="OrthoDB" id="5440at2759"/>
<accession>A0A9N8Z0K3</accession>
<evidence type="ECO:0000313" key="2">
    <source>
        <dbReference type="EMBL" id="CAG8465030.1"/>
    </source>
</evidence>
<dbReference type="EMBL" id="CAJVPJ010000044">
    <property type="protein sequence ID" value="CAG8465030.1"/>
    <property type="molecule type" value="Genomic_DNA"/>
</dbReference>
<gene>
    <name evidence="2" type="ORF">POCULU_LOCUS755</name>
</gene>
<proteinExistence type="predicted"/>
<feature type="compositionally biased region" description="Polar residues" evidence="1">
    <location>
        <begin position="201"/>
        <end position="224"/>
    </location>
</feature>
<comment type="caution">
    <text evidence="2">The sequence shown here is derived from an EMBL/GenBank/DDBJ whole genome shotgun (WGS) entry which is preliminary data.</text>
</comment>
<feature type="region of interest" description="Disordered" evidence="1">
    <location>
        <begin position="294"/>
        <end position="366"/>
    </location>
</feature>
<feature type="compositionally biased region" description="Gly residues" evidence="1">
    <location>
        <begin position="357"/>
        <end position="366"/>
    </location>
</feature>
<organism evidence="2 3">
    <name type="scientific">Paraglomus occultum</name>
    <dbReference type="NCBI Taxonomy" id="144539"/>
    <lineage>
        <taxon>Eukaryota</taxon>
        <taxon>Fungi</taxon>
        <taxon>Fungi incertae sedis</taxon>
        <taxon>Mucoromycota</taxon>
        <taxon>Glomeromycotina</taxon>
        <taxon>Glomeromycetes</taxon>
        <taxon>Paraglomerales</taxon>
        <taxon>Paraglomeraceae</taxon>
        <taxon>Paraglomus</taxon>
    </lineage>
</organism>
<sequence length="366" mass="39626">MTVNEIWAEYKRSRDGDHFTDNVTLVFVPTAAGARGYDAVRQLLARSYDRRIVDVKEKVLFTTVSNNALVEETETTISFLTGECGWLIPGVDSRHAVDARIVIPVVTSATFENNRISSIRLYWDQASVLKQLKLISDKNSWPIVGERQIDAVRDITRAHLNPYDISGGVAQMNINQDPSRRNVHTSSRVLQPGGTGGKSSVFDTSPAEPTNTRYNPNKNATQFTIADDHDDNASVSSGVSGQINQDPSRRTIHTSSRVLQPGGTGGKSSVFDTSPAELTNTKYNANKNASQFTIADDHDDNASVSSGISGSTKRRGKSQFESSVVIGDDTGGRLGDNDPVGRSRNNVKPSSRVLRPPGGGSSVTFG</sequence>
<evidence type="ECO:0000256" key="1">
    <source>
        <dbReference type="SAM" id="MobiDB-lite"/>
    </source>
</evidence>
<evidence type="ECO:0000313" key="3">
    <source>
        <dbReference type="Proteomes" id="UP000789572"/>
    </source>
</evidence>
<dbReference type="Proteomes" id="UP000789572">
    <property type="component" value="Unassembled WGS sequence"/>
</dbReference>
<name>A0A9N8Z0K3_9GLOM</name>
<keyword evidence="3" id="KW-1185">Reference proteome</keyword>
<dbReference type="AlphaFoldDB" id="A0A9N8Z0K3"/>
<feature type="compositionally biased region" description="Polar residues" evidence="1">
    <location>
        <begin position="233"/>
        <end position="246"/>
    </location>
</feature>